<dbReference type="InterPro" id="IPR029063">
    <property type="entry name" value="SAM-dependent_MTases_sf"/>
</dbReference>
<evidence type="ECO:0000259" key="2">
    <source>
        <dbReference type="Pfam" id="PF11961"/>
    </source>
</evidence>
<gene>
    <name evidence="3" type="ORF">PIB30_042622</name>
</gene>
<dbReference type="InterPro" id="IPR007700">
    <property type="entry name" value="DUF668"/>
</dbReference>
<dbReference type="Pfam" id="PF11961">
    <property type="entry name" value="DUF3475"/>
    <property type="match status" value="1"/>
</dbReference>
<reference evidence="3 4" key="1">
    <citation type="journal article" date="2023" name="Plants (Basel)">
        <title>Bridging the Gap: Combining Genomics and Transcriptomics Approaches to Understand Stylosanthes scabra, an Orphan Legume from the Brazilian Caatinga.</title>
        <authorList>
            <person name="Ferreira-Neto J.R.C."/>
            <person name="da Silva M.D."/>
            <person name="Binneck E."/>
            <person name="de Melo N.F."/>
            <person name="da Silva R.H."/>
            <person name="de Melo A.L.T.M."/>
            <person name="Pandolfi V."/>
            <person name="Bustamante F.O."/>
            <person name="Brasileiro-Vidal A.C."/>
            <person name="Benko-Iseppon A.M."/>
        </authorList>
    </citation>
    <scope>NUCLEOTIDE SEQUENCE [LARGE SCALE GENOMIC DNA]</scope>
    <source>
        <tissue evidence="3">Leaves</tissue>
    </source>
</reference>
<organism evidence="3 4">
    <name type="scientific">Stylosanthes scabra</name>
    <dbReference type="NCBI Taxonomy" id="79078"/>
    <lineage>
        <taxon>Eukaryota</taxon>
        <taxon>Viridiplantae</taxon>
        <taxon>Streptophyta</taxon>
        <taxon>Embryophyta</taxon>
        <taxon>Tracheophyta</taxon>
        <taxon>Spermatophyta</taxon>
        <taxon>Magnoliopsida</taxon>
        <taxon>eudicotyledons</taxon>
        <taxon>Gunneridae</taxon>
        <taxon>Pentapetalae</taxon>
        <taxon>rosids</taxon>
        <taxon>fabids</taxon>
        <taxon>Fabales</taxon>
        <taxon>Fabaceae</taxon>
        <taxon>Papilionoideae</taxon>
        <taxon>50 kb inversion clade</taxon>
        <taxon>dalbergioids sensu lato</taxon>
        <taxon>Dalbergieae</taxon>
        <taxon>Pterocarpus clade</taxon>
        <taxon>Stylosanthes</taxon>
    </lineage>
</organism>
<feature type="domain" description="DUF3475" evidence="2">
    <location>
        <begin position="28"/>
        <end position="83"/>
    </location>
</feature>
<evidence type="ECO:0000313" key="4">
    <source>
        <dbReference type="Proteomes" id="UP001341840"/>
    </source>
</evidence>
<proteinExistence type="predicted"/>
<dbReference type="InterPro" id="IPR021864">
    <property type="entry name" value="DUF3475"/>
</dbReference>
<dbReference type="EMBL" id="JASCZI010241899">
    <property type="protein sequence ID" value="MED6208169.1"/>
    <property type="molecule type" value="Genomic_DNA"/>
</dbReference>
<dbReference type="PANTHER" id="PTHR31371:SF12">
    <property type="entry name" value="AVR9_CF-9 RAPIDLY ELICITED PROTEIN"/>
    <property type="match status" value="1"/>
</dbReference>
<protein>
    <submittedName>
        <fullName evidence="3">Uncharacterized protein</fullName>
    </submittedName>
</protein>
<keyword evidence="4" id="KW-1185">Reference proteome</keyword>
<dbReference type="Gene3D" id="1.10.1200.270">
    <property type="entry name" value="Methyltransferase, alpha-helical capping domain"/>
    <property type="match status" value="1"/>
</dbReference>
<evidence type="ECO:0000313" key="3">
    <source>
        <dbReference type="EMBL" id="MED6208169.1"/>
    </source>
</evidence>
<dbReference type="Pfam" id="PF05003">
    <property type="entry name" value="DUF668"/>
    <property type="match status" value="1"/>
</dbReference>
<feature type="domain" description="DUF668" evidence="1">
    <location>
        <begin position="349"/>
        <end position="444"/>
    </location>
</feature>
<evidence type="ECO:0000259" key="1">
    <source>
        <dbReference type="Pfam" id="PF05003"/>
    </source>
</evidence>
<sequence length="558" mass="64314">MSTCQGANLCFLFFREEEPVLESGTLGVLAFDTAKTMCRLVSLYKSLSDVEILKLRRHVIRSKGVSYLNSQQECFLLNLACAERLEDLDLAAATMSRLCASCTEAGLKGFNVVYANLKSSNSGLDAKKLEYGTKNVDKVIERMERLVSTTRNLHTAMESLSEMEISEKKIQRWRSLRSNHGLMVKVECFDDRIEYHRRQVQHYKQISLWNQTFDKVVSLMSRIICILYARICRVFRSLILAGGRNRRNLENYHCLLIHRDIYMSNVNIYNNMDEQRLMRRRKKQIKNNPCLAFKKISTIKFANRYAPLRSAAANSVGGGGIGKNNNNNDNKSIVSAKNNKVLRLAPPSTVGGSGLSQRYANVILFMDRCMHAAAAIGEDARVALYEMLPERLKVKLKAKLRKQWLEWENCEKGAERHLKVAVEWRDTVEEVMDWLSPLATDTVRWQTERNLEKQRYDMKPTVLLMQTLHYSDLEKVEEAIVDVLVGLSCIYWYQKEWHNRTERLSNTTRAATEPILNEEFGEETMDELFTRFKSKIIQLRGVKKLKGANLVAYMTKDT</sequence>
<name>A0ABU6YFW5_9FABA</name>
<dbReference type="PANTHER" id="PTHR31371">
    <property type="entry name" value="BNAC09G50660D PROTEIN"/>
    <property type="match status" value="1"/>
</dbReference>
<accession>A0ABU6YFW5</accession>
<comment type="caution">
    <text evidence="3">The sequence shown here is derived from an EMBL/GenBank/DDBJ whole genome shotgun (WGS) entry which is preliminary data.</text>
</comment>
<dbReference type="Proteomes" id="UP001341840">
    <property type="component" value="Unassembled WGS sequence"/>
</dbReference>
<dbReference type="SUPFAM" id="SSF53335">
    <property type="entry name" value="S-adenosyl-L-methionine-dependent methyltransferases"/>
    <property type="match status" value="1"/>
</dbReference>
<dbReference type="InterPro" id="IPR042086">
    <property type="entry name" value="MeTrfase_capping"/>
</dbReference>